<dbReference type="InterPro" id="IPR046129">
    <property type="entry name" value="DUF6126"/>
</dbReference>
<protein>
    <submittedName>
        <fullName evidence="3">Uncharacterized protein</fullName>
    </submittedName>
</protein>
<evidence type="ECO:0000313" key="4">
    <source>
        <dbReference type="Proteomes" id="UP001500610"/>
    </source>
</evidence>
<keyword evidence="2" id="KW-0812">Transmembrane</keyword>
<dbReference type="Pfam" id="PF19621">
    <property type="entry name" value="DUF6126"/>
    <property type="match status" value="1"/>
</dbReference>
<feature type="region of interest" description="Disordered" evidence="1">
    <location>
        <begin position="1"/>
        <end position="62"/>
    </location>
</feature>
<evidence type="ECO:0000256" key="2">
    <source>
        <dbReference type="SAM" id="Phobius"/>
    </source>
</evidence>
<dbReference type="Proteomes" id="UP001500610">
    <property type="component" value="Unassembled WGS sequence"/>
</dbReference>
<reference evidence="4" key="1">
    <citation type="journal article" date="2019" name="Int. J. Syst. Evol. Microbiol.">
        <title>The Global Catalogue of Microorganisms (GCM) 10K type strain sequencing project: providing services to taxonomists for standard genome sequencing and annotation.</title>
        <authorList>
            <consortium name="The Broad Institute Genomics Platform"/>
            <consortium name="The Broad Institute Genome Sequencing Center for Infectious Disease"/>
            <person name="Wu L."/>
            <person name="Ma J."/>
        </authorList>
    </citation>
    <scope>NUCLEOTIDE SEQUENCE [LARGE SCALE GENOMIC DNA]</scope>
    <source>
        <strain evidence="4">JCM 17657</strain>
    </source>
</reference>
<keyword evidence="4" id="KW-1185">Reference proteome</keyword>
<comment type="caution">
    <text evidence="3">The sequence shown here is derived from an EMBL/GenBank/DDBJ whole genome shotgun (WGS) entry which is preliminary data.</text>
</comment>
<gene>
    <name evidence="3" type="ORF">GCM10023257_11300</name>
</gene>
<accession>A0ABP9HQ80</accession>
<name>A0ABP9HQ80_9ACTN</name>
<keyword evidence="2" id="KW-0472">Membrane</keyword>
<dbReference type="EMBL" id="BAABIV010000003">
    <property type="protein sequence ID" value="GAA4976086.1"/>
    <property type="molecule type" value="Genomic_DNA"/>
</dbReference>
<evidence type="ECO:0000256" key="1">
    <source>
        <dbReference type="SAM" id="MobiDB-lite"/>
    </source>
</evidence>
<proteinExistence type="predicted"/>
<evidence type="ECO:0000313" key="3">
    <source>
        <dbReference type="EMBL" id="GAA4976086.1"/>
    </source>
</evidence>
<sequence length="97" mass="10318">MSARLPAADGADGTRGRTGALCGATDQGPEGDSVSHVTGTPQPDAVPRQPPQKGNTRDEERGIERGVALRAGFYIFGTHLFAGFVWLLFYLGEHAHK</sequence>
<keyword evidence="2" id="KW-1133">Transmembrane helix</keyword>
<organism evidence="3 4">
    <name type="scientific">Streptomyces hyderabadensis</name>
    <dbReference type="NCBI Taxonomy" id="598549"/>
    <lineage>
        <taxon>Bacteria</taxon>
        <taxon>Bacillati</taxon>
        <taxon>Actinomycetota</taxon>
        <taxon>Actinomycetes</taxon>
        <taxon>Kitasatosporales</taxon>
        <taxon>Streptomycetaceae</taxon>
        <taxon>Streptomyces</taxon>
    </lineage>
</organism>
<feature type="transmembrane region" description="Helical" evidence="2">
    <location>
        <begin position="71"/>
        <end position="91"/>
    </location>
</feature>